<comment type="caution">
    <text evidence="5">The sequence shown here is derived from an EMBL/GenBank/DDBJ whole genome shotgun (WGS) entry which is preliminary data.</text>
</comment>
<dbReference type="PANTHER" id="PTHR46225:SF19">
    <property type="entry name" value="RING-TYPE DOMAIN-CONTAINING PROTEIN"/>
    <property type="match status" value="1"/>
</dbReference>
<evidence type="ECO:0000256" key="2">
    <source>
        <dbReference type="SAM" id="MobiDB-lite"/>
    </source>
</evidence>
<feature type="domain" description="RING-type" evidence="4">
    <location>
        <begin position="398"/>
        <end position="439"/>
    </location>
</feature>
<evidence type="ECO:0000256" key="3">
    <source>
        <dbReference type="SAM" id="Phobius"/>
    </source>
</evidence>
<feature type="compositionally biased region" description="Low complexity" evidence="2">
    <location>
        <begin position="92"/>
        <end position="108"/>
    </location>
</feature>
<evidence type="ECO:0000313" key="6">
    <source>
        <dbReference type="Proteomes" id="UP000824469"/>
    </source>
</evidence>
<keyword evidence="1" id="KW-0862">Zinc</keyword>
<keyword evidence="1" id="KW-0863">Zinc-finger</keyword>
<dbReference type="Proteomes" id="UP000824469">
    <property type="component" value="Unassembled WGS sequence"/>
</dbReference>
<keyword evidence="3" id="KW-0472">Membrane</keyword>
<dbReference type="InterPro" id="IPR001841">
    <property type="entry name" value="Znf_RING"/>
</dbReference>
<dbReference type="SMART" id="SM00184">
    <property type="entry name" value="RING"/>
    <property type="match status" value="1"/>
</dbReference>
<organism evidence="5 6">
    <name type="scientific">Taxus chinensis</name>
    <name type="common">Chinese yew</name>
    <name type="synonym">Taxus wallichiana var. chinensis</name>
    <dbReference type="NCBI Taxonomy" id="29808"/>
    <lineage>
        <taxon>Eukaryota</taxon>
        <taxon>Viridiplantae</taxon>
        <taxon>Streptophyta</taxon>
        <taxon>Embryophyta</taxon>
        <taxon>Tracheophyta</taxon>
        <taxon>Spermatophyta</taxon>
        <taxon>Pinopsida</taxon>
        <taxon>Pinidae</taxon>
        <taxon>Conifers II</taxon>
        <taxon>Cupressales</taxon>
        <taxon>Taxaceae</taxon>
        <taxon>Taxus</taxon>
    </lineage>
</organism>
<evidence type="ECO:0000313" key="5">
    <source>
        <dbReference type="EMBL" id="KAH9323106.1"/>
    </source>
</evidence>
<dbReference type="Pfam" id="PF13639">
    <property type="entry name" value="zf-RING_2"/>
    <property type="match status" value="1"/>
</dbReference>
<reference evidence="5 6" key="1">
    <citation type="journal article" date="2021" name="Nat. Plants">
        <title>The Taxus genome provides insights into paclitaxel biosynthesis.</title>
        <authorList>
            <person name="Xiong X."/>
            <person name="Gou J."/>
            <person name="Liao Q."/>
            <person name="Li Y."/>
            <person name="Zhou Q."/>
            <person name="Bi G."/>
            <person name="Li C."/>
            <person name="Du R."/>
            <person name="Wang X."/>
            <person name="Sun T."/>
            <person name="Guo L."/>
            <person name="Liang H."/>
            <person name="Lu P."/>
            <person name="Wu Y."/>
            <person name="Zhang Z."/>
            <person name="Ro D.K."/>
            <person name="Shang Y."/>
            <person name="Huang S."/>
            <person name="Yan J."/>
        </authorList>
    </citation>
    <scope>NUCLEOTIDE SEQUENCE [LARGE SCALE GENOMIC DNA]</scope>
    <source>
        <strain evidence="5">Ta-2019</strain>
    </source>
</reference>
<dbReference type="OMA" id="RHRNQVS"/>
<feature type="compositionally biased region" description="Basic and acidic residues" evidence="2">
    <location>
        <begin position="355"/>
        <end position="367"/>
    </location>
</feature>
<keyword evidence="3" id="KW-0812">Transmembrane</keyword>
<sequence>MAAGCASLECENQTDCDRYPLLMEHPLSSPNADHVVVNVPASSSPMVMQTERRGNYQILVSDSHQLSASSECDVEIPVNSLETTLSTAEVQSRLPPSSSSLRNSSFGRNNSFGRIDDFNNYGSGRQRTSPLNSGLWISMELTITVSQIIASIIVLSLSRHENPQAPLHVWVLGYAVGCFATLPLLYWRYSHRYANTAEQDPLSSSGASHSSVLTRTSSYGVTSAPQFSQEQEAGDTFQPARSTQDTSVSDARINIFVERFKMALDCFFAIWFVVGNVWIFGGHSSSSEAPNLYRLCIVFLTFSCIGYAMPFILCATICCCLPCIISLLGFREDQTHTKGASSEVINSLPTYKFKGKGESGETVPKDDIESDSESSSVGGVVAAGTENERAVSAEDAICCICLGKYKDDVELRELPCLHHFHVDCVDKWLKINATCPLCKHEISDSSEVASESAGEMEQQRDRSSQNE</sequence>
<dbReference type="EMBL" id="JAHRHJ020000003">
    <property type="protein sequence ID" value="KAH9323106.1"/>
    <property type="molecule type" value="Genomic_DNA"/>
</dbReference>
<name>A0AA38LGI6_TAXCH</name>
<proteinExistence type="predicted"/>
<dbReference type="GO" id="GO:0008270">
    <property type="term" value="F:zinc ion binding"/>
    <property type="evidence" value="ECO:0007669"/>
    <property type="project" value="UniProtKB-KW"/>
</dbReference>
<feature type="transmembrane region" description="Helical" evidence="3">
    <location>
        <begin position="167"/>
        <end position="187"/>
    </location>
</feature>
<feature type="region of interest" description="Disordered" evidence="2">
    <location>
        <begin position="87"/>
        <end position="108"/>
    </location>
</feature>
<gene>
    <name evidence="5" type="ORF">KI387_017745</name>
</gene>
<feature type="transmembrane region" description="Helical" evidence="3">
    <location>
        <begin position="135"/>
        <end position="155"/>
    </location>
</feature>
<dbReference type="PROSITE" id="PS50089">
    <property type="entry name" value="ZF_RING_2"/>
    <property type="match status" value="1"/>
</dbReference>
<feature type="compositionally biased region" description="Basic and acidic residues" evidence="2">
    <location>
        <begin position="457"/>
        <end position="467"/>
    </location>
</feature>
<feature type="transmembrane region" description="Helical" evidence="3">
    <location>
        <begin position="292"/>
        <end position="325"/>
    </location>
</feature>
<dbReference type="SUPFAM" id="SSF57850">
    <property type="entry name" value="RING/U-box"/>
    <property type="match status" value="1"/>
</dbReference>
<protein>
    <recommendedName>
        <fullName evidence="4">RING-type domain-containing protein</fullName>
    </recommendedName>
</protein>
<feature type="region of interest" description="Disordered" evidence="2">
    <location>
        <begin position="355"/>
        <end position="379"/>
    </location>
</feature>
<feature type="transmembrane region" description="Helical" evidence="3">
    <location>
        <begin position="262"/>
        <end position="280"/>
    </location>
</feature>
<evidence type="ECO:0000259" key="4">
    <source>
        <dbReference type="PROSITE" id="PS50089"/>
    </source>
</evidence>
<feature type="non-terminal residue" evidence="5">
    <location>
        <position position="1"/>
    </location>
</feature>
<keyword evidence="6" id="KW-1185">Reference proteome</keyword>
<dbReference type="Gene3D" id="3.30.40.10">
    <property type="entry name" value="Zinc/RING finger domain, C3HC4 (zinc finger)"/>
    <property type="match status" value="1"/>
</dbReference>
<dbReference type="PANTHER" id="PTHR46225">
    <property type="entry name" value="C3H4 TYPE ZINC FINGER PROTEIN"/>
    <property type="match status" value="1"/>
</dbReference>
<keyword evidence="3" id="KW-1133">Transmembrane helix</keyword>
<dbReference type="AlphaFoldDB" id="A0AA38LGI6"/>
<evidence type="ECO:0000256" key="1">
    <source>
        <dbReference type="PROSITE-ProRule" id="PRU00175"/>
    </source>
</evidence>
<dbReference type="InterPro" id="IPR013083">
    <property type="entry name" value="Znf_RING/FYVE/PHD"/>
</dbReference>
<feature type="region of interest" description="Disordered" evidence="2">
    <location>
        <begin position="444"/>
        <end position="467"/>
    </location>
</feature>
<accession>A0AA38LGI6</accession>
<keyword evidence="1" id="KW-0479">Metal-binding</keyword>